<organism evidence="2 3">
    <name type="scientific">Dyella japonica A8</name>
    <dbReference type="NCBI Taxonomy" id="1217721"/>
    <lineage>
        <taxon>Bacteria</taxon>
        <taxon>Pseudomonadati</taxon>
        <taxon>Pseudomonadota</taxon>
        <taxon>Gammaproteobacteria</taxon>
        <taxon>Lysobacterales</taxon>
        <taxon>Rhodanobacteraceae</taxon>
        <taxon>Dyella</taxon>
    </lineage>
</organism>
<accession>A0A075K0J1</accession>
<dbReference type="Gene3D" id="3.40.50.150">
    <property type="entry name" value="Vaccinia Virus protein VP39"/>
    <property type="match status" value="1"/>
</dbReference>
<gene>
    <name evidence="2" type="ORF">HY57_08460</name>
</gene>
<dbReference type="RefSeq" id="WP_019467372.1">
    <property type="nucleotide sequence ID" value="NZ_ALOY01000183.1"/>
</dbReference>
<protein>
    <recommendedName>
        <fullName evidence="1">Methyltransferase FkbM domain-containing protein</fullName>
    </recommendedName>
</protein>
<dbReference type="STRING" id="1217721.HY57_08460"/>
<proteinExistence type="predicted"/>
<evidence type="ECO:0000259" key="1">
    <source>
        <dbReference type="Pfam" id="PF05050"/>
    </source>
</evidence>
<dbReference type="InterPro" id="IPR029063">
    <property type="entry name" value="SAM-dependent_MTases_sf"/>
</dbReference>
<dbReference type="AlphaFoldDB" id="A0A075K0J1"/>
<dbReference type="KEGG" id="dja:HY57_08460"/>
<evidence type="ECO:0000313" key="2">
    <source>
        <dbReference type="EMBL" id="AIF47302.1"/>
    </source>
</evidence>
<dbReference type="PATRIC" id="fig|1217721.7.peg.1756"/>
<dbReference type="InterPro" id="IPR006342">
    <property type="entry name" value="FkbM_mtfrase"/>
</dbReference>
<dbReference type="Proteomes" id="UP000027987">
    <property type="component" value="Chromosome"/>
</dbReference>
<dbReference type="OrthoDB" id="5679686at2"/>
<dbReference type="SUPFAM" id="SSF53335">
    <property type="entry name" value="S-adenosyl-L-methionine-dependent methyltransferases"/>
    <property type="match status" value="1"/>
</dbReference>
<dbReference type="HOGENOM" id="CLU_081241_1_0_6"/>
<evidence type="ECO:0000313" key="3">
    <source>
        <dbReference type="Proteomes" id="UP000027987"/>
    </source>
</evidence>
<dbReference type="EMBL" id="CP008884">
    <property type="protein sequence ID" value="AIF47302.1"/>
    <property type="molecule type" value="Genomic_DNA"/>
</dbReference>
<name>A0A075K0J1_9GAMM</name>
<feature type="domain" description="Methyltransferase FkbM" evidence="1">
    <location>
        <begin position="68"/>
        <end position="201"/>
    </location>
</feature>
<sequence>MNAAEVSHRMWNTRYGVMNAVTADNLAVRSLNLLGEWMEQELDLLSTFVEEGQTVVEFGADYGAHTLWLSRAVGVQGEVHTAEPRRLDFQQLCANLAINGLTNVHTLPVWLGRHASVTQLSDLLPSMGSAANERVRVTNIDSLGLEALHLLKVNQPGTLESVLGGAEETVRKHRPVIYLRLGTAEQSIAEVKAIKELGYRCWSHLPYLFNKDNYADQSDNFFPGRVSQNVIAAPIEGRLSFDHLHEI</sequence>
<dbReference type="Pfam" id="PF05050">
    <property type="entry name" value="Methyltransf_21"/>
    <property type="match status" value="1"/>
</dbReference>
<reference evidence="2 3" key="1">
    <citation type="submission" date="2014-07" db="EMBL/GenBank/DDBJ databases">
        <title>Complete Genome Sequence of Dyella japonica Strain A8 Isolated from Malaysian Tropical Soil.</title>
        <authorList>
            <person name="Hui R.K.H."/>
            <person name="Chen J.-W."/>
            <person name="Chan K.-G."/>
            <person name="Leung F.C.C."/>
        </authorList>
    </citation>
    <scope>NUCLEOTIDE SEQUENCE [LARGE SCALE GENOMIC DNA]</scope>
    <source>
        <strain evidence="2 3">A8</strain>
    </source>
</reference>
<keyword evidence="3" id="KW-1185">Reference proteome</keyword>
<dbReference type="NCBIfam" id="TIGR01444">
    <property type="entry name" value="fkbM_fam"/>
    <property type="match status" value="1"/>
</dbReference>